<dbReference type="Pfam" id="PF00196">
    <property type="entry name" value="GerE"/>
    <property type="match status" value="1"/>
</dbReference>
<dbReference type="Proteomes" id="UP000373149">
    <property type="component" value="Unassembled WGS sequence"/>
</dbReference>
<organism evidence="3 4">
    <name type="scientific">Streptomyces acidicola</name>
    <dbReference type="NCBI Taxonomy" id="2596892"/>
    <lineage>
        <taxon>Bacteria</taxon>
        <taxon>Bacillati</taxon>
        <taxon>Actinomycetota</taxon>
        <taxon>Actinomycetes</taxon>
        <taxon>Kitasatosporales</taxon>
        <taxon>Streptomycetaceae</taxon>
        <taxon>Streptomyces</taxon>
    </lineage>
</organism>
<dbReference type="Gene3D" id="1.10.10.10">
    <property type="entry name" value="Winged helix-like DNA-binding domain superfamily/Winged helix DNA-binding domain"/>
    <property type="match status" value="1"/>
</dbReference>
<evidence type="ECO:0000313" key="3">
    <source>
        <dbReference type="EMBL" id="MPY47726.1"/>
    </source>
</evidence>
<evidence type="ECO:0000313" key="4">
    <source>
        <dbReference type="Proteomes" id="UP000373149"/>
    </source>
</evidence>
<gene>
    <name evidence="3" type="ORF">FPZ41_03615</name>
</gene>
<dbReference type="GO" id="GO:0003677">
    <property type="term" value="F:DNA binding"/>
    <property type="evidence" value="ECO:0007669"/>
    <property type="project" value="UniProtKB-KW"/>
</dbReference>
<keyword evidence="1" id="KW-0238">DNA-binding</keyword>
<protein>
    <submittedName>
        <fullName evidence="3">Helix-turn-helix transcriptional regulator</fullName>
    </submittedName>
</protein>
<dbReference type="SMART" id="SM00421">
    <property type="entry name" value="HTH_LUXR"/>
    <property type="match status" value="1"/>
</dbReference>
<dbReference type="PRINTS" id="PR00038">
    <property type="entry name" value="HTHLUXR"/>
</dbReference>
<dbReference type="GO" id="GO:0006355">
    <property type="term" value="P:regulation of DNA-templated transcription"/>
    <property type="evidence" value="ECO:0007669"/>
    <property type="project" value="InterPro"/>
</dbReference>
<accession>A0A5N8WLP7</accession>
<evidence type="ECO:0000256" key="1">
    <source>
        <dbReference type="ARBA" id="ARBA00023125"/>
    </source>
</evidence>
<reference evidence="3 4" key="1">
    <citation type="submission" date="2019-09" db="EMBL/GenBank/DDBJ databases">
        <authorList>
            <person name="Duangmal K."/>
            <person name="Teo W.F.A."/>
            <person name="Lipun K."/>
        </authorList>
    </citation>
    <scope>NUCLEOTIDE SEQUENCE [LARGE SCALE GENOMIC DNA]</scope>
    <source>
        <strain evidence="3 4">K1PN6</strain>
    </source>
</reference>
<dbReference type="PROSITE" id="PS50043">
    <property type="entry name" value="HTH_LUXR_2"/>
    <property type="match status" value="1"/>
</dbReference>
<dbReference type="SUPFAM" id="SSF46894">
    <property type="entry name" value="C-terminal effector domain of the bipartite response regulators"/>
    <property type="match status" value="1"/>
</dbReference>
<evidence type="ECO:0000259" key="2">
    <source>
        <dbReference type="PROSITE" id="PS50043"/>
    </source>
</evidence>
<comment type="caution">
    <text evidence="3">The sequence shown here is derived from an EMBL/GenBank/DDBJ whole genome shotgun (WGS) entry which is preliminary data.</text>
</comment>
<dbReference type="AlphaFoldDB" id="A0A5N8WLP7"/>
<dbReference type="InterPro" id="IPR000792">
    <property type="entry name" value="Tscrpt_reg_LuxR_C"/>
</dbReference>
<dbReference type="CDD" id="cd06170">
    <property type="entry name" value="LuxR_C_like"/>
    <property type="match status" value="1"/>
</dbReference>
<proteinExistence type="predicted"/>
<dbReference type="InterPro" id="IPR036388">
    <property type="entry name" value="WH-like_DNA-bd_sf"/>
</dbReference>
<dbReference type="InterPro" id="IPR039420">
    <property type="entry name" value="WalR-like"/>
</dbReference>
<dbReference type="PANTHER" id="PTHR43214">
    <property type="entry name" value="TWO-COMPONENT RESPONSE REGULATOR"/>
    <property type="match status" value="1"/>
</dbReference>
<dbReference type="InterPro" id="IPR016032">
    <property type="entry name" value="Sig_transdc_resp-reg_C-effctor"/>
</dbReference>
<feature type="domain" description="HTH luxR-type" evidence="2">
    <location>
        <begin position="1"/>
        <end position="62"/>
    </location>
</feature>
<sequence>MGRLTPREQETFLLLAEGLSNEAMAQRLHVSERTVRAHVAAVMEKLELGSRLTACLASYTFLTERRSDARPGELDKSRS</sequence>
<dbReference type="EMBL" id="VMNX01000005">
    <property type="protein sequence ID" value="MPY47726.1"/>
    <property type="molecule type" value="Genomic_DNA"/>
</dbReference>
<keyword evidence="4" id="KW-1185">Reference proteome</keyword>
<name>A0A5N8WLP7_9ACTN</name>